<dbReference type="Proteomes" id="UP000031036">
    <property type="component" value="Unassembled WGS sequence"/>
</dbReference>
<proteinExistence type="predicted"/>
<protein>
    <submittedName>
        <fullName evidence="1">Uncharacterized protein</fullName>
    </submittedName>
</protein>
<organism evidence="1 2">
    <name type="scientific">Toxocara canis</name>
    <name type="common">Canine roundworm</name>
    <dbReference type="NCBI Taxonomy" id="6265"/>
    <lineage>
        <taxon>Eukaryota</taxon>
        <taxon>Metazoa</taxon>
        <taxon>Ecdysozoa</taxon>
        <taxon>Nematoda</taxon>
        <taxon>Chromadorea</taxon>
        <taxon>Rhabditida</taxon>
        <taxon>Spirurina</taxon>
        <taxon>Ascaridomorpha</taxon>
        <taxon>Ascaridoidea</taxon>
        <taxon>Toxocaridae</taxon>
        <taxon>Toxocara</taxon>
    </lineage>
</organism>
<dbReference type="EMBL" id="JPKZ01001141">
    <property type="protein sequence ID" value="KHN83716.1"/>
    <property type="molecule type" value="Genomic_DNA"/>
</dbReference>
<evidence type="ECO:0000313" key="2">
    <source>
        <dbReference type="Proteomes" id="UP000031036"/>
    </source>
</evidence>
<comment type="caution">
    <text evidence="1">The sequence shown here is derived from an EMBL/GenBank/DDBJ whole genome shotgun (WGS) entry which is preliminary data.</text>
</comment>
<evidence type="ECO:0000313" key="1">
    <source>
        <dbReference type="EMBL" id="KHN83716.1"/>
    </source>
</evidence>
<reference evidence="1 2" key="1">
    <citation type="submission" date="2014-11" db="EMBL/GenBank/DDBJ databases">
        <title>Genetic blueprint of the zoonotic pathogen Toxocara canis.</title>
        <authorList>
            <person name="Zhu X.-Q."/>
            <person name="Korhonen P.K."/>
            <person name="Cai H."/>
            <person name="Young N.D."/>
            <person name="Nejsum P."/>
            <person name="von Samson-Himmelstjerna G."/>
            <person name="Boag P.R."/>
            <person name="Tan P."/>
            <person name="Li Q."/>
            <person name="Min J."/>
            <person name="Yang Y."/>
            <person name="Wang X."/>
            <person name="Fang X."/>
            <person name="Hall R.S."/>
            <person name="Hofmann A."/>
            <person name="Sternberg P.W."/>
            <person name="Jex A.R."/>
            <person name="Gasser R.B."/>
        </authorList>
    </citation>
    <scope>NUCLEOTIDE SEQUENCE [LARGE SCALE GENOMIC DNA]</scope>
    <source>
        <strain evidence="1">PN_DK_2014</strain>
    </source>
</reference>
<sequence>MKIFFFYFIGCYDILACGLRLFRTLATRSYEHFPDCLAKYGTRHLRVVVMGERSGGRQSDDEKAGVMQNALNNPSSLLMDTLGDRSRTRDKLLQCVYKFR</sequence>
<dbReference type="AlphaFoldDB" id="A0A0B2VJQ1"/>
<name>A0A0B2VJQ1_TOXCA</name>
<gene>
    <name evidence="1" type="ORF">Tcan_00122</name>
</gene>
<keyword evidence="2" id="KW-1185">Reference proteome</keyword>
<accession>A0A0B2VJQ1</accession>